<dbReference type="EMBL" id="AP023213">
    <property type="protein sequence ID" value="BCG46417.1"/>
    <property type="molecule type" value="Genomic_DNA"/>
</dbReference>
<feature type="domain" description="Gp5/Type VI secretion system Vgr protein OB-fold" evidence="5">
    <location>
        <begin position="389"/>
        <end position="456"/>
    </location>
</feature>
<sequence>MPYTQQEKLISIATPLGPDVLLLTAISGAEGLSKMFSFELSMLSENHAVPFDRIIGKGATVTIRLADGGKRYLNGIISSFSQGRGGGEEGSDARFSSYRATLVPWLWVLTKRSDCRIFQNRSAVEIVEEVFKGHGFGNFRLELISSYTPREFCVQYRETDYDFVSRLLEEEGIFYFFAHENDKHTLVLADAPGAHKPCPGQKTASCQLSAGAVREKDVITSFEISRQIGASRYIAGDFNFKIPKASLVVEAQGRDKRQIGNREIYEHPGRYDNKAAGDSLAKVRMEEDEAHSIGITGTSDCRGFASGFRFTLEGHPRQDLNAQDYLLASVHHEASEGYGDDGGFVYGNSFQCLPHKTPYRPRRHTPKPVINGTQTAMVVGPPGEEIYTDEYGRVKVQFHWDRAGKSDDKSSCWIRVSQLSAGNGWGALQLPRVGQEVVVDFLEGDPDRPIIVGQLYNGVNLPPYPLPAHKTKSCIKSQSSPKGEGFNEIRFEDKKGEEQLFIHAEKRQDNRVNGDSLEWVGEDRHQIVVGDQYRKVSGDQHLTVAGDRNEKVTGTVSLTVGSDLQQKVGGKHALAAGEEIHLKAGTRLIVESGARISLKVGASFIDIGPAGVSIVGPCVLINQGGTAGFGSGAAPDLPQPPKEADGGSGAKADCTMQGKPPTAGPQAASLKSAAREHKMFCTV</sequence>
<evidence type="ECO:0000313" key="7">
    <source>
        <dbReference type="EMBL" id="BCG46417.1"/>
    </source>
</evidence>
<dbReference type="PANTHER" id="PTHR32305">
    <property type="match status" value="1"/>
</dbReference>
<dbReference type="Pfam" id="PF04717">
    <property type="entry name" value="Phage_base_V"/>
    <property type="match status" value="1"/>
</dbReference>
<dbReference type="GO" id="GO:0005576">
    <property type="term" value="C:extracellular region"/>
    <property type="evidence" value="ECO:0007669"/>
    <property type="project" value="UniProtKB-SubCell"/>
</dbReference>
<protein>
    <submittedName>
        <fullName evidence="7">VgrG protein</fullName>
    </submittedName>
</protein>
<feature type="region of interest" description="Disordered" evidence="4">
    <location>
        <begin position="631"/>
        <end position="671"/>
    </location>
</feature>
<dbReference type="Gene3D" id="4.10.220.110">
    <property type="match status" value="1"/>
</dbReference>
<dbReference type="RefSeq" id="WP_185244631.1">
    <property type="nucleotide sequence ID" value="NZ_AP023213.1"/>
</dbReference>
<dbReference type="Pfam" id="PF05954">
    <property type="entry name" value="Phage_GPD"/>
    <property type="match status" value="1"/>
</dbReference>
<keyword evidence="8" id="KW-1185">Reference proteome</keyword>
<feature type="domain" description="Gp5/Type VI secretion system Vgr C-terminal trimerisation" evidence="6">
    <location>
        <begin position="473"/>
        <end position="580"/>
    </location>
</feature>
<dbReference type="SUPFAM" id="SSF69255">
    <property type="entry name" value="gp5 N-terminal domain-like"/>
    <property type="match status" value="1"/>
</dbReference>
<evidence type="ECO:0000259" key="6">
    <source>
        <dbReference type="Pfam" id="PF22178"/>
    </source>
</evidence>
<evidence type="ECO:0000256" key="2">
    <source>
        <dbReference type="ARBA" id="ARBA00005558"/>
    </source>
</evidence>
<dbReference type="InterPro" id="IPR037026">
    <property type="entry name" value="Vgr_OB-fold_dom_sf"/>
</dbReference>
<name>A0A6S6LWK9_9BACT</name>
<dbReference type="Gene3D" id="2.40.50.230">
    <property type="entry name" value="Gp5 N-terminal domain"/>
    <property type="match status" value="1"/>
</dbReference>
<dbReference type="SUPFAM" id="SSF69279">
    <property type="entry name" value="Phage tail proteins"/>
    <property type="match status" value="2"/>
</dbReference>
<reference evidence="7 8" key="1">
    <citation type="submission" date="2020-06" db="EMBL/GenBank/DDBJ databases">
        <title>Interaction of electrochemicaly active bacteria, Geobacter bremensis R4 on different carbon anode.</title>
        <authorList>
            <person name="Meng L."/>
            <person name="Yoshida N."/>
        </authorList>
    </citation>
    <scope>NUCLEOTIDE SEQUENCE [LARGE SCALE GENOMIC DNA]</scope>
    <source>
        <strain evidence="7 8">R4</strain>
    </source>
</reference>
<dbReference type="NCBIfam" id="TIGR01646">
    <property type="entry name" value="vgr_GE"/>
    <property type="match status" value="1"/>
</dbReference>
<dbReference type="AlphaFoldDB" id="A0A6S6LWK9"/>
<dbReference type="Pfam" id="PF22178">
    <property type="entry name" value="Gp5_trimer_C"/>
    <property type="match status" value="1"/>
</dbReference>
<evidence type="ECO:0000259" key="5">
    <source>
        <dbReference type="Pfam" id="PF04717"/>
    </source>
</evidence>
<comment type="subcellular location">
    <subcellularLocation>
        <location evidence="1">Secreted</location>
    </subcellularLocation>
</comment>
<evidence type="ECO:0000313" key="8">
    <source>
        <dbReference type="Proteomes" id="UP000515472"/>
    </source>
</evidence>
<dbReference type="PANTHER" id="PTHR32305:SF15">
    <property type="entry name" value="PROTEIN RHSA-RELATED"/>
    <property type="match status" value="1"/>
</dbReference>
<dbReference type="KEGG" id="gbn:GEOBRER4_11670"/>
<evidence type="ECO:0000256" key="3">
    <source>
        <dbReference type="ARBA" id="ARBA00022525"/>
    </source>
</evidence>
<organism evidence="7 8">
    <name type="scientific">Citrifermentans bremense</name>
    <dbReference type="NCBI Taxonomy" id="60035"/>
    <lineage>
        <taxon>Bacteria</taxon>
        <taxon>Pseudomonadati</taxon>
        <taxon>Thermodesulfobacteriota</taxon>
        <taxon>Desulfuromonadia</taxon>
        <taxon>Geobacterales</taxon>
        <taxon>Geobacteraceae</taxon>
        <taxon>Citrifermentans</taxon>
    </lineage>
</organism>
<comment type="similarity">
    <text evidence="2">Belongs to the VgrG protein family.</text>
</comment>
<keyword evidence="3" id="KW-0964">Secreted</keyword>
<dbReference type="NCBIfam" id="TIGR03361">
    <property type="entry name" value="VI_Rhs_Vgr"/>
    <property type="match status" value="1"/>
</dbReference>
<proteinExistence type="inferred from homology"/>
<dbReference type="Gene3D" id="3.55.50.10">
    <property type="entry name" value="Baseplate protein-like domains"/>
    <property type="match status" value="1"/>
</dbReference>
<dbReference type="Gene3D" id="2.30.110.50">
    <property type="match status" value="1"/>
</dbReference>
<dbReference type="FunFam" id="3.55.50.10:FF:000001">
    <property type="entry name" value="Actin cross-linking toxin VgrG1"/>
    <property type="match status" value="1"/>
</dbReference>
<accession>A0A6S6LWK9</accession>
<dbReference type="SUPFAM" id="SSF69349">
    <property type="entry name" value="Phage fibre proteins"/>
    <property type="match status" value="1"/>
</dbReference>
<dbReference type="InterPro" id="IPR050708">
    <property type="entry name" value="T6SS_VgrG/RHS"/>
</dbReference>
<dbReference type="InterPro" id="IPR017847">
    <property type="entry name" value="T6SS_RhsGE_Vgr_subset"/>
</dbReference>
<dbReference type="Proteomes" id="UP000515472">
    <property type="component" value="Chromosome"/>
</dbReference>
<dbReference type="InterPro" id="IPR006533">
    <property type="entry name" value="T6SS_Vgr_RhsGE"/>
</dbReference>
<dbReference type="InterPro" id="IPR054030">
    <property type="entry name" value="Gp5_Vgr_C"/>
</dbReference>
<evidence type="ECO:0000256" key="1">
    <source>
        <dbReference type="ARBA" id="ARBA00004613"/>
    </source>
</evidence>
<dbReference type="InterPro" id="IPR006531">
    <property type="entry name" value="Gp5/Vgr_OB"/>
</dbReference>
<gene>
    <name evidence="7" type="ORF">GEOBRER4_n1213</name>
</gene>
<evidence type="ECO:0000256" key="4">
    <source>
        <dbReference type="SAM" id="MobiDB-lite"/>
    </source>
</evidence>